<feature type="transmembrane region" description="Helical" evidence="1">
    <location>
        <begin position="174"/>
        <end position="192"/>
    </location>
</feature>
<feature type="transmembrane region" description="Helical" evidence="1">
    <location>
        <begin position="212"/>
        <end position="233"/>
    </location>
</feature>
<evidence type="ECO:0000256" key="1">
    <source>
        <dbReference type="SAM" id="Phobius"/>
    </source>
</evidence>
<accession>B9YCR7</accession>
<reference evidence="2 3" key="2">
    <citation type="submission" date="2009-02" db="EMBL/GenBank/DDBJ databases">
        <title>Draft genome sequence of Holdemania filiformis DSM 12042.</title>
        <authorList>
            <person name="Sudarsanam P."/>
            <person name="Ley R."/>
            <person name="Guruge J."/>
            <person name="Turnbaugh P.J."/>
            <person name="Mahowald M."/>
            <person name="Liep D."/>
            <person name="Gordon J."/>
        </authorList>
    </citation>
    <scope>NUCLEOTIDE SEQUENCE [LARGE SCALE GENOMIC DNA]</scope>
    <source>
        <strain evidence="2 3">DSM 12042</strain>
    </source>
</reference>
<gene>
    <name evidence="2" type="ORF">HOLDEFILI_03628</name>
</gene>
<dbReference type="AlphaFoldDB" id="B9YCR7"/>
<sequence length="284" mass="33752">MIEDILENYRRKCTRTGQFDFVLDTWLLIFIFFGIGGILGICVFITLPEFIPFIFRLYLSLFSMILVGMIYIALIQICIFITEKNFIIKKLDSLIEDELDESLSQEARDKRKIIKNLKFHWKYIIQSTQVEKLYNAIKFDEFLEIYQINNFEISNKTIDRIHDFLKEKNNFLEYIDNAFFGIVILAILNPIIEYTQSTYIPSTASEFSFGNIILFLLTIAPFIIIPILINQIIRHVNHSKNIRDKKLLYELSEKLLYYNFEINKLERYTKIRIDSNQNINTQTN</sequence>
<feature type="transmembrane region" description="Helical" evidence="1">
    <location>
        <begin position="21"/>
        <end position="47"/>
    </location>
</feature>
<feature type="transmembrane region" description="Helical" evidence="1">
    <location>
        <begin position="53"/>
        <end position="81"/>
    </location>
</feature>
<organism evidence="2 3">
    <name type="scientific">Holdemania filiformis DSM 12042</name>
    <dbReference type="NCBI Taxonomy" id="545696"/>
    <lineage>
        <taxon>Bacteria</taxon>
        <taxon>Bacillati</taxon>
        <taxon>Bacillota</taxon>
        <taxon>Erysipelotrichia</taxon>
        <taxon>Erysipelotrichales</taxon>
        <taxon>Erysipelotrichaceae</taxon>
        <taxon>Holdemania</taxon>
    </lineage>
</organism>
<comment type="caution">
    <text evidence="2">The sequence shown here is derived from an EMBL/GenBank/DDBJ whole genome shotgun (WGS) entry which is preliminary data.</text>
</comment>
<evidence type="ECO:0000313" key="3">
    <source>
        <dbReference type="Proteomes" id="UP000005950"/>
    </source>
</evidence>
<dbReference type="Proteomes" id="UP000005950">
    <property type="component" value="Unassembled WGS sequence"/>
</dbReference>
<proteinExistence type="predicted"/>
<dbReference type="EMBL" id="ACCF01000228">
    <property type="protein sequence ID" value="EEF66245.1"/>
    <property type="molecule type" value="Genomic_DNA"/>
</dbReference>
<name>B9YCR7_9FIRM</name>
<reference evidence="2 3" key="1">
    <citation type="submission" date="2008-12" db="EMBL/GenBank/DDBJ databases">
        <authorList>
            <person name="Fulton L."/>
            <person name="Clifton S."/>
            <person name="Fulton B."/>
            <person name="Xu J."/>
            <person name="Minx P."/>
            <person name="Pepin K.H."/>
            <person name="Johnson M."/>
            <person name="Bhonagiri V."/>
            <person name="Nash W.E."/>
            <person name="Mardis E.R."/>
            <person name="Wilson R.K."/>
        </authorList>
    </citation>
    <scope>NUCLEOTIDE SEQUENCE [LARGE SCALE GENOMIC DNA]</scope>
    <source>
        <strain evidence="2 3">DSM 12042</strain>
    </source>
</reference>
<keyword evidence="1" id="KW-0812">Transmembrane</keyword>
<keyword evidence="1" id="KW-0472">Membrane</keyword>
<protein>
    <submittedName>
        <fullName evidence="2">Uncharacterized protein</fullName>
    </submittedName>
</protein>
<keyword evidence="1" id="KW-1133">Transmembrane helix</keyword>
<dbReference type="RefSeq" id="WP_006060777.1">
    <property type="nucleotide sequence ID" value="NZ_GG657561.1"/>
</dbReference>
<dbReference type="HOGENOM" id="CLU_979246_0_0_9"/>
<evidence type="ECO:0000313" key="2">
    <source>
        <dbReference type="EMBL" id="EEF66245.1"/>
    </source>
</evidence>